<protein>
    <submittedName>
        <fullName evidence="8">Membrane-associated protein, putative</fullName>
    </submittedName>
</protein>
<evidence type="ECO:0000256" key="2">
    <source>
        <dbReference type="ARBA" id="ARBA00005977"/>
    </source>
</evidence>
<dbReference type="EMBL" id="CYKH01000586">
    <property type="protein sequence ID" value="CUG06388.1"/>
    <property type="molecule type" value="Genomic_DNA"/>
</dbReference>
<dbReference type="SUPFAM" id="SSF103481">
    <property type="entry name" value="Multidrug resistance efflux transporter EmrE"/>
    <property type="match status" value="1"/>
</dbReference>
<dbReference type="InterPro" id="IPR037185">
    <property type="entry name" value="EmrE-like"/>
</dbReference>
<evidence type="ECO:0000313" key="8">
    <source>
        <dbReference type="EMBL" id="CUG06388.1"/>
    </source>
</evidence>
<dbReference type="OrthoDB" id="43458at2759"/>
<organism evidence="8 9">
    <name type="scientific">Bodo saltans</name>
    <name type="common">Flagellated protozoan</name>
    <dbReference type="NCBI Taxonomy" id="75058"/>
    <lineage>
        <taxon>Eukaryota</taxon>
        <taxon>Discoba</taxon>
        <taxon>Euglenozoa</taxon>
        <taxon>Kinetoplastea</taxon>
        <taxon>Metakinetoplastina</taxon>
        <taxon>Eubodonida</taxon>
        <taxon>Bodonidae</taxon>
        <taxon>Bodo</taxon>
    </lineage>
</organism>
<dbReference type="PANTHER" id="PTHR28668">
    <property type="entry name" value="TRANSMEMBRANE PROTEIN 234"/>
    <property type="match status" value="1"/>
</dbReference>
<evidence type="ECO:0000256" key="3">
    <source>
        <dbReference type="ARBA" id="ARBA00022692"/>
    </source>
</evidence>
<dbReference type="AlphaFoldDB" id="A0A0S4IWN9"/>
<accession>A0A0S4IWN9</accession>
<evidence type="ECO:0000256" key="6">
    <source>
        <dbReference type="SAM" id="Phobius"/>
    </source>
</evidence>
<reference evidence="9" key="1">
    <citation type="submission" date="2015-09" db="EMBL/GenBank/DDBJ databases">
        <authorList>
            <consortium name="Pathogen Informatics"/>
        </authorList>
    </citation>
    <scope>NUCLEOTIDE SEQUENCE [LARGE SCALE GENOMIC DNA]</scope>
    <source>
        <strain evidence="9">Lake Konstanz</strain>
    </source>
</reference>
<evidence type="ECO:0000256" key="5">
    <source>
        <dbReference type="ARBA" id="ARBA00023136"/>
    </source>
</evidence>
<dbReference type="GO" id="GO:0016020">
    <property type="term" value="C:membrane"/>
    <property type="evidence" value="ECO:0007669"/>
    <property type="project" value="UniProtKB-SubCell"/>
</dbReference>
<dbReference type="Pfam" id="PF10639">
    <property type="entry name" value="TMEM234"/>
    <property type="match status" value="1"/>
</dbReference>
<dbReference type="PANTHER" id="PTHR28668:SF1">
    <property type="entry name" value="TRANSMEMBRANE PROTEIN 234"/>
    <property type="match status" value="1"/>
</dbReference>
<dbReference type="InterPro" id="IPR018908">
    <property type="entry name" value="TMEM234"/>
</dbReference>
<sequence>MIFILIAALLWGITNPLLKRFSKGLESSDSSKKSALDEVKFLLQRPKYLLTQGCNLLGSVAFFYSLRDVSVSTGSIAANSLAFLITVIMSTWVLKEGMLQSRTYAGIALVLVGTSICTLAR</sequence>
<evidence type="ECO:0000313" key="9">
    <source>
        <dbReference type="Proteomes" id="UP000051952"/>
    </source>
</evidence>
<dbReference type="VEuPathDB" id="TriTrypDB:BSAL_72500"/>
<feature type="transmembrane region" description="Helical" evidence="6">
    <location>
        <begin position="76"/>
        <end position="95"/>
    </location>
</feature>
<comment type="subcellular location">
    <subcellularLocation>
        <location evidence="1">Membrane</location>
        <topology evidence="1">Multi-pass membrane protein</topology>
    </subcellularLocation>
</comment>
<dbReference type="Gene3D" id="1.10.3730.20">
    <property type="match status" value="1"/>
</dbReference>
<proteinExistence type="inferred from homology"/>
<dbReference type="Proteomes" id="UP000051952">
    <property type="component" value="Unassembled WGS sequence"/>
</dbReference>
<gene>
    <name evidence="8" type="ORF">BSAL_72500</name>
</gene>
<keyword evidence="3 6" id="KW-0812">Transmembrane</keyword>
<keyword evidence="4 6" id="KW-1133">Transmembrane helix</keyword>
<name>A0A0S4IWN9_BODSA</name>
<evidence type="ECO:0000256" key="7">
    <source>
        <dbReference type="SAM" id="SignalP"/>
    </source>
</evidence>
<feature type="chain" id="PRO_5006621675" evidence="7">
    <location>
        <begin position="17"/>
        <end position="121"/>
    </location>
</feature>
<feature type="signal peptide" evidence="7">
    <location>
        <begin position="1"/>
        <end position="16"/>
    </location>
</feature>
<evidence type="ECO:0000256" key="1">
    <source>
        <dbReference type="ARBA" id="ARBA00004141"/>
    </source>
</evidence>
<evidence type="ECO:0000256" key="4">
    <source>
        <dbReference type="ARBA" id="ARBA00022989"/>
    </source>
</evidence>
<keyword evidence="5 6" id="KW-0472">Membrane</keyword>
<keyword evidence="9" id="KW-1185">Reference proteome</keyword>
<dbReference type="OMA" id="TVIMSTW"/>
<feature type="transmembrane region" description="Helical" evidence="6">
    <location>
        <begin position="48"/>
        <end position="64"/>
    </location>
</feature>
<feature type="transmembrane region" description="Helical" evidence="6">
    <location>
        <begin position="101"/>
        <end position="120"/>
    </location>
</feature>
<comment type="similarity">
    <text evidence="2">Belongs to the TMEM234 family.</text>
</comment>
<keyword evidence="7" id="KW-0732">Signal</keyword>